<evidence type="ECO:0000256" key="1">
    <source>
        <dbReference type="SAM" id="Phobius"/>
    </source>
</evidence>
<protein>
    <submittedName>
        <fullName evidence="2">DUF1700 domain-containing protein</fullName>
    </submittedName>
</protein>
<name>A0A9D1JSV6_9FIRM</name>
<dbReference type="EMBL" id="DVIT01000062">
    <property type="protein sequence ID" value="HIS48720.1"/>
    <property type="molecule type" value="Genomic_DNA"/>
</dbReference>
<accession>A0A9D1JSV6</accession>
<keyword evidence="1" id="KW-1133">Transmembrane helix</keyword>
<dbReference type="AlphaFoldDB" id="A0A9D1JSV6"/>
<comment type="caution">
    <text evidence="2">The sequence shown here is derived from an EMBL/GenBank/DDBJ whole genome shotgun (WGS) entry which is preliminary data.</text>
</comment>
<evidence type="ECO:0000313" key="3">
    <source>
        <dbReference type="Proteomes" id="UP000823927"/>
    </source>
</evidence>
<keyword evidence="1" id="KW-0812">Transmembrane</keyword>
<keyword evidence="1" id="KW-0472">Membrane</keyword>
<feature type="transmembrane region" description="Helical" evidence="1">
    <location>
        <begin position="109"/>
        <end position="142"/>
    </location>
</feature>
<gene>
    <name evidence="2" type="ORF">IAB46_14450</name>
</gene>
<reference evidence="2" key="2">
    <citation type="journal article" date="2021" name="PeerJ">
        <title>Extensive microbial diversity within the chicken gut microbiome revealed by metagenomics and culture.</title>
        <authorList>
            <person name="Gilroy R."/>
            <person name="Ravi A."/>
            <person name="Getino M."/>
            <person name="Pursley I."/>
            <person name="Horton D.L."/>
            <person name="Alikhan N.F."/>
            <person name="Baker D."/>
            <person name="Gharbi K."/>
            <person name="Hall N."/>
            <person name="Watson M."/>
            <person name="Adriaenssens E.M."/>
            <person name="Foster-Nyarko E."/>
            <person name="Jarju S."/>
            <person name="Secka A."/>
            <person name="Antonio M."/>
            <person name="Oren A."/>
            <person name="Chaudhuri R.R."/>
            <person name="La Ragione R."/>
            <person name="Hildebrand F."/>
            <person name="Pallen M.J."/>
        </authorList>
    </citation>
    <scope>NUCLEOTIDE SEQUENCE</scope>
    <source>
        <strain evidence="2">CHK178-757</strain>
    </source>
</reference>
<feature type="transmembrane region" description="Helical" evidence="1">
    <location>
        <begin position="154"/>
        <end position="177"/>
    </location>
</feature>
<dbReference type="Pfam" id="PF22564">
    <property type="entry name" value="HAAS"/>
    <property type="match status" value="1"/>
</dbReference>
<organism evidence="2 3">
    <name type="scientific">Candidatus Scybalocola faecigallinarum</name>
    <dbReference type="NCBI Taxonomy" id="2840941"/>
    <lineage>
        <taxon>Bacteria</taxon>
        <taxon>Bacillati</taxon>
        <taxon>Bacillota</taxon>
        <taxon>Clostridia</taxon>
        <taxon>Lachnospirales</taxon>
        <taxon>Lachnospiraceae</taxon>
        <taxon>Lachnospiraceae incertae sedis</taxon>
        <taxon>Candidatus Scybalocola (ex Gilroy et al. 2021)</taxon>
    </lineage>
</organism>
<feature type="transmembrane region" description="Helical" evidence="1">
    <location>
        <begin position="81"/>
        <end position="103"/>
    </location>
</feature>
<dbReference type="Proteomes" id="UP000823927">
    <property type="component" value="Unassembled WGS sequence"/>
</dbReference>
<evidence type="ECO:0000313" key="2">
    <source>
        <dbReference type="EMBL" id="HIS48720.1"/>
    </source>
</evidence>
<proteinExistence type="predicted"/>
<reference evidence="2" key="1">
    <citation type="submission" date="2020-10" db="EMBL/GenBank/DDBJ databases">
        <authorList>
            <person name="Gilroy R."/>
        </authorList>
    </citation>
    <scope>NUCLEOTIDE SEQUENCE</scope>
    <source>
        <strain evidence="2">CHK178-757</strain>
    </source>
</reference>
<sequence length="197" mass="21433">MNRVEYMQQLSHRLKRLPREDYDKAMEYFNEYFDEAGPENEQQAILDLGSPEAAAGAIVMDLAISNTKTPEKNVKRGLKNVWVAILAVMAAPVALPLALVGVILAAVVVFVILILVLCAVIVSAALGITAVAGFFGSIFLLFSSVSDGLVNLGIFLFAIGLSFFVIWGVVILCKWSIDHISRGLAKMIGGKKHDRKK</sequence>